<dbReference type="InParanoid" id="A0A084QD23"/>
<proteinExistence type="predicted"/>
<sequence length="242" mass="25776">MKFTAAIIGFGLAIFTYAGPCNNNRGRQVIGTSNKNPALPERHCNSSRVFIVPTTATAAAATETLPAATCTQELEFAVYAIPANSLHATNLKRACNVDQLSINFDLQFGGVEPDITGVTRICGKAGPAGTTMGRSMINHRGYLAPSTLGLYAVYLDAADDALYSWPTGFSRQAAFMFPRFKLPSLTSIPLRFVWVNEGGPDAFHFRLVDPTGKPLVGPATPKSPQVIASCSDNGLPVPAWPS</sequence>
<evidence type="ECO:0000256" key="1">
    <source>
        <dbReference type="SAM" id="SignalP"/>
    </source>
</evidence>
<evidence type="ECO:0000313" key="2">
    <source>
        <dbReference type="EMBL" id="KFA61858.1"/>
    </source>
</evidence>
<reference evidence="2 3" key="1">
    <citation type="journal article" date="2014" name="BMC Genomics">
        <title>Comparative genome sequencing reveals chemotype-specific gene clusters in the toxigenic black mold Stachybotrys.</title>
        <authorList>
            <person name="Semeiks J."/>
            <person name="Borek D."/>
            <person name="Otwinowski Z."/>
            <person name="Grishin N.V."/>
        </authorList>
    </citation>
    <scope>NUCLEOTIDE SEQUENCE [LARGE SCALE GENOMIC DNA]</scope>
    <source>
        <strain evidence="2 3">IBT 40285</strain>
    </source>
</reference>
<evidence type="ECO:0008006" key="4">
    <source>
        <dbReference type="Google" id="ProtNLM"/>
    </source>
</evidence>
<keyword evidence="3" id="KW-1185">Reference proteome</keyword>
<dbReference type="EMBL" id="KL660827">
    <property type="protein sequence ID" value="KFA61858.1"/>
    <property type="molecule type" value="Genomic_DNA"/>
</dbReference>
<evidence type="ECO:0000313" key="3">
    <source>
        <dbReference type="Proteomes" id="UP000028524"/>
    </source>
</evidence>
<name>A0A084QD23_STAC4</name>
<keyword evidence="1" id="KW-0732">Signal</keyword>
<dbReference type="OrthoDB" id="5145230at2759"/>
<protein>
    <recommendedName>
        <fullName evidence="4">PA14 domain-containing protein</fullName>
    </recommendedName>
</protein>
<gene>
    <name evidence="2" type="ORF">S40285_08814</name>
</gene>
<organism evidence="2 3">
    <name type="scientific">Stachybotrys chlorohalonatus (strain IBT 40285)</name>
    <dbReference type="NCBI Taxonomy" id="1283841"/>
    <lineage>
        <taxon>Eukaryota</taxon>
        <taxon>Fungi</taxon>
        <taxon>Dikarya</taxon>
        <taxon>Ascomycota</taxon>
        <taxon>Pezizomycotina</taxon>
        <taxon>Sordariomycetes</taxon>
        <taxon>Hypocreomycetidae</taxon>
        <taxon>Hypocreales</taxon>
        <taxon>Stachybotryaceae</taxon>
        <taxon>Stachybotrys</taxon>
    </lineage>
</organism>
<dbReference type="AlphaFoldDB" id="A0A084QD23"/>
<accession>A0A084QD23</accession>
<dbReference type="STRING" id="1283841.A0A084QD23"/>
<feature type="signal peptide" evidence="1">
    <location>
        <begin position="1"/>
        <end position="18"/>
    </location>
</feature>
<dbReference type="HOGENOM" id="CLU_1147834_0_0_1"/>
<feature type="chain" id="PRO_5001779188" description="PA14 domain-containing protein" evidence="1">
    <location>
        <begin position="19"/>
        <end position="242"/>
    </location>
</feature>
<dbReference type="Proteomes" id="UP000028524">
    <property type="component" value="Unassembled WGS sequence"/>
</dbReference>